<comment type="function">
    <text evidence="4">Responsible for synthesis of pseudouridine from uracil.</text>
</comment>
<dbReference type="AlphaFoldDB" id="A0A7G9GH55"/>
<dbReference type="SUPFAM" id="SSF55120">
    <property type="entry name" value="Pseudouridine synthase"/>
    <property type="match status" value="1"/>
</dbReference>
<feature type="active site" evidence="3">
    <location>
        <position position="141"/>
    </location>
</feature>
<organism evidence="6 7">
    <name type="scientific">Wansuia hejianensis</name>
    <dbReference type="NCBI Taxonomy" id="2763667"/>
    <lineage>
        <taxon>Bacteria</taxon>
        <taxon>Bacillati</taxon>
        <taxon>Bacillota</taxon>
        <taxon>Clostridia</taxon>
        <taxon>Lachnospirales</taxon>
        <taxon>Lachnospiraceae</taxon>
        <taxon>Wansuia</taxon>
    </lineage>
</organism>
<dbReference type="GO" id="GO:0003723">
    <property type="term" value="F:RNA binding"/>
    <property type="evidence" value="ECO:0007669"/>
    <property type="project" value="InterPro"/>
</dbReference>
<dbReference type="GO" id="GO:0000455">
    <property type="term" value="P:enzyme-directed rRNA pseudouridine synthesis"/>
    <property type="evidence" value="ECO:0007669"/>
    <property type="project" value="TreeGrafter"/>
</dbReference>
<dbReference type="EMBL" id="CP060635">
    <property type="protein sequence ID" value="QNM10137.1"/>
    <property type="molecule type" value="Genomic_DNA"/>
</dbReference>
<keyword evidence="7" id="KW-1185">Reference proteome</keyword>
<dbReference type="Proteomes" id="UP000515860">
    <property type="component" value="Chromosome"/>
</dbReference>
<dbReference type="EC" id="5.4.99.-" evidence="4"/>
<evidence type="ECO:0000256" key="2">
    <source>
        <dbReference type="ARBA" id="ARBA00010876"/>
    </source>
</evidence>
<dbReference type="PANTHER" id="PTHR21600">
    <property type="entry name" value="MITOCHONDRIAL RNA PSEUDOURIDINE SYNTHASE"/>
    <property type="match status" value="1"/>
</dbReference>
<gene>
    <name evidence="6" type="ORF">H9Q79_07665</name>
</gene>
<dbReference type="CDD" id="cd02869">
    <property type="entry name" value="PseudoU_synth_RluA_like"/>
    <property type="match status" value="1"/>
</dbReference>
<feature type="domain" description="Pseudouridine synthase RsuA/RluA-like" evidence="5">
    <location>
        <begin position="94"/>
        <end position="245"/>
    </location>
</feature>
<dbReference type="InterPro" id="IPR006145">
    <property type="entry name" value="PsdUridine_synth_RsuA/RluA"/>
</dbReference>
<reference evidence="6 7" key="1">
    <citation type="submission" date="2020-08" db="EMBL/GenBank/DDBJ databases">
        <authorList>
            <person name="Liu C."/>
            <person name="Sun Q."/>
        </authorList>
    </citation>
    <scope>NUCLEOTIDE SEQUENCE [LARGE SCALE GENOMIC DNA]</scope>
    <source>
        <strain evidence="6 7">NSJ-29</strain>
    </source>
</reference>
<evidence type="ECO:0000256" key="1">
    <source>
        <dbReference type="ARBA" id="ARBA00000073"/>
    </source>
</evidence>
<comment type="catalytic activity">
    <reaction evidence="1 4">
        <text>a uridine in RNA = a pseudouridine in RNA</text>
        <dbReference type="Rhea" id="RHEA:48348"/>
        <dbReference type="Rhea" id="RHEA-COMP:12068"/>
        <dbReference type="Rhea" id="RHEA-COMP:12069"/>
        <dbReference type="ChEBI" id="CHEBI:65314"/>
        <dbReference type="ChEBI" id="CHEBI:65315"/>
    </reaction>
</comment>
<dbReference type="InterPro" id="IPR020103">
    <property type="entry name" value="PsdUridine_synth_cat_dom_sf"/>
</dbReference>
<dbReference type="KEGG" id="whj:H9Q79_07665"/>
<keyword evidence="4" id="KW-0413">Isomerase</keyword>
<comment type="similarity">
    <text evidence="2 4">Belongs to the pseudouridine synthase RluA family.</text>
</comment>
<evidence type="ECO:0000256" key="3">
    <source>
        <dbReference type="PIRSR" id="PIRSR606225-1"/>
    </source>
</evidence>
<name>A0A7G9GH55_9FIRM</name>
<protein>
    <recommendedName>
        <fullName evidence="4">Pseudouridine synthase</fullName>
        <ecNumber evidence="4">5.4.99.-</ecNumber>
    </recommendedName>
</protein>
<evidence type="ECO:0000313" key="7">
    <source>
        <dbReference type="Proteomes" id="UP000515860"/>
    </source>
</evidence>
<dbReference type="GO" id="GO:0009982">
    <property type="term" value="F:pseudouridine synthase activity"/>
    <property type="evidence" value="ECO:0007669"/>
    <property type="project" value="InterPro"/>
</dbReference>
<dbReference type="GO" id="GO:0140098">
    <property type="term" value="F:catalytic activity, acting on RNA"/>
    <property type="evidence" value="ECO:0007669"/>
    <property type="project" value="UniProtKB-ARBA"/>
</dbReference>
<dbReference type="InterPro" id="IPR006225">
    <property type="entry name" value="PsdUridine_synth_RluC/D"/>
</dbReference>
<accession>A0A7G9GH55</accession>
<dbReference type="PANTHER" id="PTHR21600:SF44">
    <property type="entry name" value="RIBOSOMAL LARGE SUBUNIT PSEUDOURIDINE SYNTHASE D"/>
    <property type="match status" value="1"/>
</dbReference>
<dbReference type="Pfam" id="PF00849">
    <property type="entry name" value="PseudoU_synth_2"/>
    <property type="match status" value="1"/>
</dbReference>
<evidence type="ECO:0000259" key="5">
    <source>
        <dbReference type="Pfam" id="PF00849"/>
    </source>
</evidence>
<proteinExistence type="inferred from homology"/>
<evidence type="ECO:0000313" key="6">
    <source>
        <dbReference type="EMBL" id="QNM10137.1"/>
    </source>
</evidence>
<dbReference type="NCBIfam" id="TIGR00005">
    <property type="entry name" value="rluA_subfam"/>
    <property type="match status" value="1"/>
</dbReference>
<evidence type="ECO:0000256" key="4">
    <source>
        <dbReference type="RuleBase" id="RU362028"/>
    </source>
</evidence>
<dbReference type="InterPro" id="IPR050188">
    <property type="entry name" value="RluA_PseudoU_synthase"/>
</dbReference>
<dbReference type="Gene3D" id="3.30.2350.10">
    <property type="entry name" value="Pseudouridine synthase"/>
    <property type="match status" value="1"/>
</dbReference>
<sequence length="303" mass="34402">MGDRILRIRIEKKDENLTVEQYLKKNLEFSKKQISRLKFREDGIRVDDVRQRVTKRLREGEYLEILLESCGKDALQLETDSGRQKLYILYEDADLLIVRKPSGLVCHPSHGHYQDTLANQAAAYGRERRENWTVRIIGRLDKDTSGIVVFAKNAEAAALLARQRERGIMKKTYLALVEGKLRPSRGCIEKPIARNGESLMKMRTDGAGKSAKTWYQVVEEEDGQSLVQVQIEHGRTHQIRVHMASAGHPLVGDPLYGTGNSSADDPGCASLHAWKLELSQPFTGKRLLIEAPLPEWCRKFCPI</sequence>
<dbReference type="RefSeq" id="WP_249329572.1">
    <property type="nucleotide sequence ID" value="NZ_CP060635.1"/>
</dbReference>